<dbReference type="OrthoDB" id="546981at2759"/>
<feature type="region of interest" description="Disordered" evidence="1">
    <location>
        <begin position="201"/>
        <end position="225"/>
    </location>
</feature>
<reference evidence="2" key="1">
    <citation type="journal article" date="2020" name="bioRxiv">
        <title>Comparative genomics of Chlamydomonas.</title>
        <authorList>
            <person name="Craig R.J."/>
            <person name="Hasan A.R."/>
            <person name="Ness R.W."/>
            <person name="Keightley P.D."/>
        </authorList>
    </citation>
    <scope>NUCLEOTIDE SEQUENCE</scope>
    <source>
        <strain evidence="2">CCAP 11/173</strain>
    </source>
</reference>
<accession>A0A835TMQ2</accession>
<evidence type="ECO:0000313" key="2">
    <source>
        <dbReference type="EMBL" id="KAG2440540.1"/>
    </source>
</evidence>
<dbReference type="GO" id="GO:0047746">
    <property type="term" value="F:chlorophyllase activity"/>
    <property type="evidence" value="ECO:0007669"/>
    <property type="project" value="TreeGrafter"/>
</dbReference>
<dbReference type="SUPFAM" id="SSF53474">
    <property type="entry name" value="alpha/beta-Hydrolases"/>
    <property type="match status" value="1"/>
</dbReference>
<dbReference type="EMBL" id="JAEHOD010000038">
    <property type="protein sequence ID" value="KAG2440540.1"/>
    <property type="molecule type" value="Genomic_DNA"/>
</dbReference>
<feature type="compositionally biased region" description="Basic and acidic residues" evidence="1">
    <location>
        <begin position="18"/>
        <end position="27"/>
    </location>
</feature>
<feature type="region of interest" description="Disordered" evidence="1">
    <location>
        <begin position="1"/>
        <end position="29"/>
    </location>
</feature>
<name>A0A835TMQ2_9CHLO</name>
<evidence type="ECO:0008006" key="4">
    <source>
        <dbReference type="Google" id="ProtNLM"/>
    </source>
</evidence>
<evidence type="ECO:0000313" key="3">
    <source>
        <dbReference type="Proteomes" id="UP000613740"/>
    </source>
</evidence>
<dbReference type="PANTHER" id="PTHR33428:SF14">
    <property type="entry name" value="CARBOXYLESTERASE TYPE B DOMAIN-CONTAINING PROTEIN"/>
    <property type="match status" value="1"/>
</dbReference>
<dbReference type="Proteomes" id="UP000613740">
    <property type="component" value="Unassembled WGS sequence"/>
</dbReference>
<protein>
    <recommendedName>
        <fullName evidence="4">Chlorophyllase</fullName>
    </recommendedName>
</protein>
<dbReference type="Gene3D" id="3.40.50.1820">
    <property type="entry name" value="alpha/beta hydrolase"/>
    <property type="match status" value="1"/>
</dbReference>
<evidence type="ECO:0000256" key="1">
    <source>
        <dbReference type="SAM" id="MobiDB-lite"/>
    </source>
</evidence>
<organism evidence="2 3">
    <name type="scientific">Chlamydomonas schloesseri</name>
    <dbReference type="NCBI Taxonomy" id="2026947"/>
    <lineage>
        <taxon>Eukaryota</taxon>
        <taxon>Viridiplantae</taxon>
        <taxon>Chlorophyta</taxon>
        <taxon>core chlorophytes</taxon>
        <taxon>Chlorophyceae</taxon>
        <taxon>CS clade</taxon>
        <taxon>Chlamydomonadales</taxon>
        <taxon>Chlamydomonadaceae</taxon>
        <taxon>Chlamydomonas</taxon>
    </lineage>
</organism>
<gene>
    <name evidence="2" type="ORF">HYH02_010418</name>
</gene>
<dbReference type="PANTHER" id="PTHR33428">
    <property type="entry name" value="CHLOROPHYLLASE-2, CHLOROPLASTIC"/>
    <property type="match status" value="1"/>
</dbReference>
<dbReference type="AlphaFoldDB" id="A0A835TMQ2"/>
<comment type="caution">
    <text evidence="2">The sequence shown here is derived from an EMBL/GenBank/DDBJ whole genome shotgun (WGS) entry which is preliminary data.</text>
</comment>
<dbReference type="GO" id="GO:0015996">
    <property type="term" value="P:chlorophyll catabolic process"/>
    <property type="evidence" value="ECO:0007669"/>
    <property type="project" value="TreeGrafter"/>
</dbReference>
<proteinExistence type="predicted"/>
<dbReference type="InterPro" id="IPR029058">
    <property type="entry name" value="AB_hydrolase_fold"/>
</dbReference>
<sequence length="491" mass="48918">MQSLKLKYPALTTPGPEQQHEPRDSTPEHASLSFTFSYHPVKERTGDENEPPLRKVSVRAEVSGLTCVSVAGALAPVLIFSSGFLTPAAAYGTLLQQLTSAGCVVVSYDKSFETLSYLMDDNDSVRLLEEVWRRAAALLTAHQLRHQQQQPCQQRRVLGPTFLVGHSRGAKVSVLAAAAAAAAAAPVNAAEAYSAATGASRGAQDDDAYGARAPPSTRPMGKSTAAAAAAAAEAGAARATAAAGATVPGAPAAPLLLPLAGIVLLDPADGAFEPQDPDRYPSALTALAARPPRVGVPPPVAVGGLGLGLPAGAGADAGGAAAGAGGRQAATPMLLPALVVGAGRGGDCVPRSKNFRLFYEAWPGPRVLVTLPDAGHLQFLDASDRLTQSICATGRGIANAAVAAAAATATAAFARAVVAAGYGMPVVERAGDAGAGAAAGGGAVGAGGGEEALGATGARAGGLGAAELRRLCEEALQGATSLKYSVVAAEP</sequence>
<keyword evidence="3" id="KW-1185">Reference proteome</keyword>